<comment type="caution">
    <text evidence="2">The sequence shown here is derived from an EMBL/GenBank/DDBJ whole genome shotgun (WGS) entry which is preliminary data.</text>
</comment>
<name>A0A4U5PFC7_STECR</name>
<keyword evidence="3" id="KW-1185">Reference proteome</keyword>
<protein>
    <submittedName>
        <fullName evidence="2">Uncharacterized protein</fullName>
    </submittedName>
</protein>
<organism evidence="2 3">
    <name type="scientific">Steinernema carpocapsae</name>
    <name type="common">Entomopathogenic nematode</name>
    <dbReference type="NCBI Taxonomy" id="34508"/>
    <lineage>
        <taxon>Eukaryota</taxon>
        <taxon>Metazoa</taxon>
        <taxon>Ecdysozoa</taxon>
        <taxon>Nematoda</taxon>
        <taxon>Chromadorea</taxon>
        <taxon>Rhabditida</taxon>
        <taxon>Tylenchina</taxon>
        <taxon>Panagrolaimomorpha</taxon>
        <taxon>Strongyloidoidea</taxon>
        <taxon>Steinernematidae</taxon>
        <taxon>Steinernema</taxon>
    </lineage>
</organism>
<sequence>MVSSQKKLTWSGHIIWTSTHFLYDLCTLEKFYTTPFISLAVPTCFLTTAELIPTNSNGFPDLAAFMGMQPSSQGSKNVQDKLNAESGSSVQSKVDIDISR</sequence>
<reference evidence="2 3" key="2">
    <citation type="journal article" date="2019" name="G3 (Bethesda)">
        <title>Hybrid Assembly of the Genome of the Entomopathogenic Nematode Steinernema carpocapsae Identifies the X-Chromosome.</title>
        <authorList>
            <person name="Serra L."/>
            <person name="Macchietto M."/>
            <person name="Macias-Munoz A."/>
            <person name="McGill C.J."/>
            <person name="Rodriguez I.M."/>
            <person name="Rodriguez B."/>
            <person name="Murad R."/>
            <person name="Mortazavi A."/>
        </authorList>
    </citation>
    <scope>NUCLEOTIDE SEQUENCE [LARGE SCALE GENOMIC DNA]</scope>
    <source>
        <strain evidence="2 3">ALL</strain>
    </source>
</reference>
<gene>
    <name evidence="2" type="ORF">L596_009256</name>
</gene>
<evidence type="ECO:0000313" key="3">
    <source>
        <dbReference type="Proteomes" id="UP000298663"/>
    </source>
</evidence>
<evidence type="ECO:0000313" key="2">
    <source>
        <dbReference type="EMBL" id="TKR95033.1"/>
    </source>
</evidence>
<feature type="region of interest" description="Disordered" evidence="1">
    <location>
        <begin position="68"/>
        <end position="100"/>
    </location>
</feature>
<dbReference type="EMBL" id="AZBU02000002">
    <property type="protein sequence ID" value="TKR95033.1"/>
    <property type="molecule type" value="Genomic_DNA"/>
</dbReference>
<evidence type="ECO:0000256" key="1">
    <source>
        <dbReference type="SAM" id="MobiDB-lite"/>
    </source>
</evidence>
<dbReference type="Proteomes" id="UP000298663">
    <property type="component" value="Unassembled WGS sequence"/>
</dbReference>
<proteinExistence type="predicted"/>
<dbReference type="AlphaFoldDB" id="A0A4U5PFC7"/>
<reference evidence="2 3" key="1">
    <citation type="journal article" date="2015" name="Genome Biol.">
        <title>Comparative genomics of Steinernema reveals deeply conserved gene regulatory networks.</title>
        <authorList>
            <person name="Dillman A.R."/>
            <person name="Macchietto M."/>
            <person name="Porter C.F."/>
            <person name="Rogers A."/>
            <person name="Williams B."/>
            <person name="Antoshechkin I."/>
            <person name="Lee M.M."/>
            <person name="Goodwin Z."/>
            <person name="Lu X."/>
            <person name="Lewis E.E."/>
            <person name="Goodrich-Blair H."/>
            <person name="Stock S.P."/>
            <person name="Adams B.J."/>
            <person name="Sternberg P.W."/>
            <person name="Mortazavi A."/>
        </authorList>
    </citation>
    <scope>NUCLEOTIDE SEQUENCE [LARGE SCALE GENOMIC DNA]</scope>
    <source>
        <strain evidence="2 3">ALL</strain>
    </source>
</reference>
<accession>A0A4U5PFC7</accession>